<evidence type="ECO:0000313" key="3">
    <source>
        <dbReference type="Proteomes" id="UP001324427"/>
    </source>
</evidence>
<keyword evidence="3" id="KW-1185">Reference proteome</keyword>
<protein>
    <submittedName>
        <fullName evidence="2">Uncharacterized protein</fullName>
    </submittedName>
</protein>
<dbReference type="EMBL" id="JAVFHQ010000068">
    <property type="protein sequence ID" value="KAK4540414.1"/>
    <property type="molecule type" value="Genomic_DNA"/>
</dbReference>
<organism evidence="2 3">
    <name type="scientific">Oleoguttula mirabilis</name>
    <dbReference type="NCBI Taxonomy" id="1507867"/>
    <lineage>
        <taxon>Eukaryota</taxon>
        <taxon>Fungi</taxon>
        <taxon>Dikarya</taxon>
        <taxon>Ascomycota</taxon>
        <taxon>Pezizomycotina</taxon>
        <taxon>Dothideomycetes</taxon>
        <taxon>Dothideomycetidae</taxon>
        <taxon>Mycosphaerellales</taxon>
        <taxon>Teratosphaeriaceae</taxon>
        <taxon>Oleoguttula</taxon>
    </lineage>
</organism>
<dbReference type="Proteomes" id="UP001324427">
    <property type="component" value="Unassembled WGS sequence"/>
</dbReference>
<feature type="region of interest" description="Disordered" evidence="1">
    <location>
        <begin position="206"/>
        <end position="225"/>
    </location>
</feature>
<name>A0AAV9J606_9PEZI</name>
<evidence type="ECO:0000256" key="1">
    <source>
        <dbReference type="SAM" id="MobiDB-lite"/>
    </source>
</evidence>
<proteinExistence type="predicted"/>
<dbReference type="AlphaFoldDB" id="A0AAV9J606"/>
<gene>
    <name evidence="2" type="ORF">LTR36_009271</name>
</gene>
<comment type="caution">
    <text evidence="2">The sequence shown here is derived from an EMBL/GenBank/DDBJ whole genome shotgun (WGS) entry which is preliminary data.</text>
</comment>
<feature type="compositionally biased region" description="Basic and acidic residues" evidence="1">
    <location>
        <begin position="209"/>
        <end position="225"/>
    </location>
</feature>
<accession>A0AAV9J606</accession>
<reference evidence="2 3" key="1">
    <citation type="submission" date="2021-11" db="EMBL/GenBank/DDBJ databases">
        <title>Black yeast isolated from Biological Soil Crust.</title>
        <authorList>
            <person name="Kurbessoian T."/>
        </authorList>
    </citation>
    <scope>NUCLEOTIDE SEQUENCE [LARGE SCALE GENOMIC DNA]</scope>
    <source>
        <strain evidence="2 3">CCFEE 5522</strain>
    </source>
</reference>
<sequence>MVQPLKRARDSSDICEEGRAGRIPKLEHSTSLSHEALEQHDQAVKDDRHVAESAVRAEGIQMYHQALFEMQTGFPEHIEASSDNTELHGHAATPDLVVDISLEHIKRMHRPPAPSAASPMQRYLTIDAISDPFPLYAKKALSDMSLDCGSLATVEARSKSAKQIAKGLVVATDAHPEIDMMDMLASRRAQSAPTDGKLRVRKLTVQPRRAAEGDMHGRAKRTKTE</sequence>
<evidence type="ECO:0000313" key="2">
    <source>
        <dbReference type="EMBL" id="KAK4540414.1"/>
    </source>
</evidence>